<dbReference type="Proteomes" id="UP001344658">
    <property type="component" value="Unassembled WGS sequence"/>
</dbReference>
<protein>
    <submittedName>
        <fullName evidence="2">2'-5' RNA ligase family protein</fullName>
    </submittedName>
</protein>
<dbReference type="PANTHER" id="PTHR40037">
    <property type="entry name" value="PHOSPHOESTERASE YJCG-RELATED"/>
    <property type="match status" value="1"/>
</dbReference>
<keyword evidence="2" id="KW-0436">Ligase</keyword>
<dbReference type="Pfam" id="PF13563">
    <property type="entry name" value="2_5_RNA_ligase2"/>
    <property type="match status" value="1"/>
</dbReference>
<sequence length="208" mass="21474">MGDGVEQQQWTAGSTALVAMVPEADPLVAGARGQYDPAAAAGVPAHVTVLYPFLPADQVDDGVRAALRALFAGHQPFELDFAGFGRFPDLLWLAPEPDRPLRALTAAVEAGWPQAPAYGGRFEPVPHLTIAGGQPQETYEALARALAPGLPLHSRVTEASLVVHDGLRWQLRETFLLGGEPGGLGAAVEAAGDSASGSASSGPAPTGR</sequence>
<feature type="region of interest" description="Disordered" evidence="1">
    <location>
        <begin position="187"/>
        <end position="208"/>
    </location>
</feature>
<keyword evidence="3" id="KW-1185">Reference proteome</keyword>
<dbReference type="EMBL" id="JAZEWV010000032">
    <property type="protein sequence ID" value="MEE4545625.1"/>
    <property type="molecule type" value="Genomic_DNA"/>
</dbReference>
<proteinExistence type="predicted"/>
<dbReference type="SUPFAM" id="SSF55144">
    <property type="entry name" value="LigT-like"/>
    <property type="match status" value="1"/>
</dbReference>
<evidence type="ECO:0000256" key="1">
    <source>
        <dbReference type="SAM" id="MobiDB-lite"/>
    </source>
</evidence>
<evidence type="ECO:0000313" key="2">
    <source>
        <dbReference type="EMBL" id="MEE4545625.1"/>
    </source>
</evidence>
<comment type="caution">
    <text evidence="2">The sequence shown here is derived from an EMBL/GenBank/DDBJ whole genome shotgun (WGS) entry which is preliminary data.</text>
</comment>
<dbReference type="RefSeq" id="WP_330799329.1">
    <property type="nucleotide sequence ID" value="NZ_JAZEWV010000032.1"/>
</dbReference>
<dbReference type="InterPro" id="IPR050580">
    <property type="entry name" value="2H_phosphoesterase_YjcG-like"/>
</dbReference>
<organism evidence="2 3">
    <name type="scientific">Actinacidiphila polyblastidii</name>
    <dbReference type="NCBI Taxonomy" id="3110430"/>
    <lineage>
        <taxon>Bacteria</taxon>
        <taxon>Bacillati</taxon>
        <taxon>Actinomycetota</taxon>
        <taxon>Actinomycetes</taxon>
        <taxon>Kitasatosporales</taxon>
        <taxon>Streptomycetaceae</taxon>
        <taxon>Actinacidiphila</taxon>
    </lineage>
</organism>
<evidence type="ECO:0000313" key="3">
    <source>
        <dbReference type="Proteomes" id="UP001344658"/>
    </source>
</evidence>
<accession>A0ABU7PII4</accession>
<dbReference type="GO" id="GO:0016874">
    <property type="term" value="F:ligase activity"/>
    <property type="evidence" value="ECO:0007669"/>
    <property type="project" value="UniProtKB-KW"/>
</dbReference>
<reference evidence="2 3" key="1">
    <citation type="submission" date="2023-12" db="EMBL/GenBank/DDBJ databases">
        <title>Streptomyces sp. V4-01.</title>
        <authorList>
            <person name="Somphong A."/>
            <person name="Phongsopitanun W."/>
        </authorList>
    </citation>
    <scope>NUCLEOTIDE SEQUENCE [LARGE SCALE GENOMIC DNA]</scope>
    <source>
        <strain evidence="2 3">V4-01</strain>
    </source>
</reference>
<gene>
    <name evidence="2" type="ORF">V2S66_27115</name>
</gene>
<dbReference type="Gene3D" id="3.90.1140.10">
    <property type="entry name" value="Cyclic phosphodiesterase"/>
    <property type="match status" value="1"/>
</dbReference>
<name>A0ABU7PII4_9ACTN</name>
<dbReference type="InterPro" id="IPR009097">
    <property type="entry name" value="Cyclic_Pdiesterase"/>
</dbReference>
<dbReference type="PANTHER" id="PTHR40037:SF1">
    <property type="entry name" value="PHOSPHOESTERASE SAOUHSC_00951-RELATED"/>
    <property type="match status" value="1"/>
</dbReference>